<protein>
    <submittedName>
        <fullName evidence="1">DUF2922 domain-containing protein</fullName>
    </submittedName>
</protein>
<name>A0ABN1LYY3_9FIRM</name>
<dbReference type="InterPro" id="IPR021321">
    <property type="entry name" value="DUF2922"/>
</dbReference>
<dbReference type="EMBL" id="BAAACP010000002">
    <property type="protein sequence ID" value="GAA0862175.1"/>
    <property type="molecule type" value="Genomic_DNA"/>
</dbReference>
<evidence type="ECO:0000313" key="2">
    <source>
        <dbReference type="Proteomes" id="UP001400965"/>
    </source>
</evidence>
<dbReference type="Proteomes" id="UP001400965">
    <property type="component" value="Unassembled WGS sequence"/>
</dbReference>
<accession>A0ABN1LYY3</accession>
<comment type="caution">
    <text evidence="1">The sequence shown here is derived from an EMBL/GenBank/DDBJ whole genome shotgun (WGS) entry which is preliminary data.</text>
</comment>
<dbReference type="Pfam" id="PF11148">
    <property type="entry name" value="DUF2922"/>
    <property type="match status" value="1"/>
</dbReference>
<evidence type="ECO:0000313" key="1">
    <source>
        <dbReference type="EMBL" id="GAA0862175.1"/>
    </source>
</evidence>
<organism evidence="1 2">
    <name type="scientific">Paraclostridium tenue</name>
    <dbReference type="NCBI Taxonomy" id="1737"/>
    <lineage>
        <taxon>Bacteria</taxon>
        <taxon>Bacillati</taxon>
        <taxon>Bacillota</taxon>
        <taxon>Clostridia</taxon>
        <taxon>Peptostreptococcales</taxon>
        <taxon>Peptostreptococcaceae</taxon>
        <taxon>Paraclostridium</taxon>
    </lineage>
</organism>
<gene>
    <name evidence="1" type="ORF">GCM10008917_06510</name>
</gene>
<dbReference type="RefSeq" id="WP_346042345.1">
    <property type="nucleotide sequence ID" value="NZ_BAAACP010000002.1"/>
</dbReference>
<sequence>METTKKLVMSFKSTLGRVVSISVDDPREDVTEAEIKTVMDMIVEKNIFAPNGADIVETVEAKVIVTDTTEYDLVV</sequence>
<keyword evidence="2" id="KW-1185">Reference proteome</keyword>
<reference evidence="1 2" key="1">
    <citation type="journal article" date="2019" name="Int. J. Syst. Evol. Microbiol.">
        <title>The Global Catalogue of Microorganisms (GCM) 10K type strain sequencing project: providing services to taxonomists for standard genome sequencing and annotation.</title>
        <authorList>
            <consortium name="The Broad Institute Genomics Platform"/>
            <consortium name="The Broad Institute Genome Sequencing Center for Infectious Disease"/>
            <person name="Wu L."/>
            <person name="Ma J."/>
        </authorList>
    </citation>
    <scope>NUCLEOTIDE SEQUENCE [LARGE SCALE GENOMIC DNA]</scope>
    <source>
        <strain evidence="1 2">JCM 6486</strain>
    </source>
</reference>
<proteinExistence type="predicted"/>